<dbReference type="PANTHER" id="PTHR47447">
    <property type="entry name" value="OS03G0856100 PROTEIN"/>
    <property type="match status" value="1"/>
</dbReference>
<feature type="repeat" description="PPR" evidence="3">
    <location>
        <begin position="154"/>
        <end position="188"/>
    </location>
</feature>
<dbReference type="Pfam" id="PF13041">
    <property type="entry name" value="PPR_2"/>
    <property type="match status" value="3"/>
</dbReference>
<gene>
    <name evidence="4" type="ORF">QJS04_geneDACA006906</name>
</gene>
<evidence type="ECO:0000256" key="3">
    <source>
        <dbReference type="PROSITE-ProRule" id="PRU00708"/>
    </source>
</evidence>
<sequence length="600" mass="68151">MEVLKCRSLIHIRQNRTHAQLDTQKNSYGTCVNCIYCVSGFNHVEAKTRRKLSIINGLSMESSFRELGYECKISDLKRVLRPVRRVGYVTSASPASGLVYEVVEAKSPTRSIEEQNVPPCGTSQICKEPNIEYNDDPRRSSMSGTTLHYLEERNEETLSKRILSLSRSNKVRSAMELYASMEASDVQPDIHAYNSFLSCLLRNGFEGDALRVFETMKKKGTTTGHSYSLILKAVASVRGCDSALKMFLEWESGGETRRVFDVIVYNTMLPMCGKEKNWVLAEKIWRRIKDDGYSGTAITYRLLVSTFVQCGQTELALDAYHEMIQKGLEPDRDTIKAIVATCTKEGKWSLALTVFEQMIKNGFTPDVISYNAMINCLGKAEETTLAFKIFDLMKSSGHTPDEYTWNALLTALYRGKRFADALHLFMKIKSEHKCKLNSHLYNTALMSCQRLGWWDHSVQLLWDMEANGISISSVSYNHAIGACESARKPRVALQVYQQMIRKGCEPDTFTYLSLISVCVWGSLWVEVEKILERAGPNASLYNALIHGFCLRGKVTLARELYARMRHINIQPDGKTRALMLQHLSRNSVRQHSRYLPISQY</sequence>
<feature type="repeat" description="PPR" evidence="3">
    <location>
        <begin position="401"/>
        <end position="431"/>
    </location>
</feature>
<dbReference type="PANTHER" id="PTHR47447:SF17">
    <property type="entry name" value="OS12G0638900 PROTEIN"/>
    <property type="match status" value="1"/>
</dbReference>
<dbReference type="NCBIfam" id="TIGR00756">
    <property type="entry name" value="PPR"/>
    <property type="match status" value="8"/>
</dbReference>
<dbReference type="EMBL" id="JAUJYN010000006">
    <property type="protein sequence ID" value="KAK1268475.1"/>
    <property type="molecule type" value="Genomic_DNA"/>
</dbReference>
<dbReference type="Gene3D" id="1.25.40.10">
    <property type="entry name" value="Tetratricopeptide repeat domain"/>
    <property type="match status" value="4"/>
</dbReference>
<feature type="repeat" description="PPR" evidence="3">
    <location>
        <begin position="189"/>
        <end position="223"/>
    </location>
</feature>
<accession>A0AAV9AWG9</accession>
<keyword evidence="5" id="KW-1185">Reference proteome</keyword>
<dbReference type="Pfam" id="PF13812">
    <property type="entry name" value="PPR_3"/>
    <property type="match status" value="2"/>
</dbReference>
<protein>
    <submittedName>
        <fullName evidence="4">Pentatricopeptide repeat-containing protein</fullName>
    </submittedName>
</protein>
<feature type="repeat" description="PPR" evidence="3">
    <location>
        <begin position="296"/>
        <end position="330"/>
    </location>
</feature>
<dbReference type="AlphaFoldDB" id="A0AAV9AWG9"/>
<dbReference type="PROSITE" id="PS51375">
    <property type="entry name" value="PPR"/>
    <property type="match status" value="10"/>
</dbReference>
<evidence type="ECO:0000313" key="5">
    <source>
        <dbReference type="Proteomes" id="UP001179952"/>
    </source>
</evidence>
<dbReference type="Proteomes" id="UP001179952">
    <property type="component" value="Unassembled WGS sequence"/>
</dbReference>
<feature type="repeat" description="PPR" evidence="3">
    <location>
        <begin position="472"/>
        <end position="506"/>
    </location>
</feature>
<evidence type="ECO:0000256" key="1">
    <source>
        <dbReference type="ARBA" id="ARBA00007626"/>
    </source>
</evidence>
<keyword evidence="2" id="KW-0677">Repeat</keyword>
<evidence type="ECO:0000256" key="2">
    <source>
        <dbReference type="ARBA" id="ARBA00022737"/>
    </source>
</evidence>
<evidence type="ECO:0000313" key="4">
    <source>
        <dbReference type="EMBL" id="KAK1268475.1"/>
    </source>
</evidence>
<proteinExistence type="inferred from homology"/>
<name>A0AAV9AWG9_ACOGR</name>
<feature type="repeat" description="PPR" evidence="3">
    <location>
        <begin position="437"/>
        <end position="471"/>
    </location>
</feature>
<feature type="repeat" description="PPR" evidence="3">
    <location>
        <begin position="366"/>
        <end position="400"/>
    </location>
</feature>
<comment type="caution">
    <text evidence="4">The sequence shown here is derived from an EMBL/GenBank/DDBJ whole genome shotgun (WGS) entry which is preliminary data.</text>
</comment>
<reference evidence="4" key="1">
    <citation type="journal article" date="2023" name="Nat. Commun.">
        <title>Diploid and tetraploid genomes of Acorus and the evolution of monocots.</title>
        <authorList>
            <person name="Ma L."/>
            <person name="Liu K.W."/>
            <person name="Li Z."/>
            <person name="Hsiao Y.Y."/>
            <person name="Qi Y."/>
            <person name="Fu T."/>
            <person name="Tang G.D."/>
            <person name="Zhang D."/>
            <person name="Sun W.H."/>
            <person name="Liu D.K."/>
            <person name="Li Y."/>
            <person name="Chen G.Z."/>
            <person name="Liu X.D."/>
            <person name="Liao X.Y."/>
            <person name="Jiang Y.T."/>
            <person name="Yu X."/>
            <person name="Hao Y."/>
            <person name="Huang J."/>
            <person name="Zhao X.W."/>
            <person name="Ke S."/>
            <person name="Chen Y.Y."/>
            <person name="Wu W.L."/>
            <person name="Hsu J.L."/>
            <person name="Lin Y.F."/>
            <person name="Huang M.D."/>
            <person name="Li C.Y."/>
            <person name="Huang L."/>
            <person name="Wang Z.W."/>
            <person name="Zhao X."/>
            <person name="Zhong W.Y."/>
            <person name="Peng D.H."/>
            <person name="Ahmad S."/>
            <person name="Lan S."/>
            <person name="Zhang J.S."/>
            <person name="Tsai W.C."/>
            <person name="Van de Peer Y."/>
            <person name="Liu Z.J."/>
        </authorList>
    </citation>
    <scope>NUCLEOTIDE SEQUENCE</scope>
    <source>
        <strain evidence="4">SCP</strain>
    </source>
</reference>
<dbReference type="InterPro" id="IPR011990">
    <property type="entry name" value="TPR-like_helical_dom_sf"/>
</dbReference>
<feature type="repeat" description="PPR" evidence="3">
    <location>
        <begin position="537"/>
        <end position="571"/>
    </location>
</feature>
<feature type="repeat" description="PPR" evidence="3">
    <location>
        <begin position="331"/>
        <end position="365"/>
    </location>
</feature>
<dbReference type="InterPro" id="IPR002885">
    <property type="entry name" value="PPR_rpt"/>
</dbReference>
<feature type="repeat" description="PPR" evidence="3">
    <location>
        <begin position="261"/>
        <end position="295"/>
    </location>
</feature>
<comment type="similarity">
    <text evidence="1">Belongs to the PPR family. P subfamily.</text>
</comment>
<organism evidence="4 5">
    <name type="scientific">Acorus gramineus</name>
    <name type="common">Dwarf sweet flag</name>
    <dbReference type="NCBI Taxonomy" id="55184"/>
    <lineage>
        <taxon>Eukaryota</taxon>
        <taxon>Viridiplantae</taxon>
        <taxon>Streptophyta</taxon>
        <taxon>Embryophyta</taxon>
        <taxon>Tracheophyta</taxon>
        <taxon>Spermatophyta</taxon>
        <taxon>Magnoliopsida</taxon>
        <taxon>Liliopsida</taxon>
        <taxon>Acoraceae</taxon>
        <taxon>Acorus</taxon>
    </lineage>
</organism>
<dbReference type="Pfam" id="PF01535">
    <property type="entry name" value="PPR"/>
    <property type="match status" value="2"/>
</dbReference>
<reference evidence="4" key="2">
    <citation type="submission" date="2023-06" db="EMBL/GenBank/DDBJ databases">
        <authorList>
            <person name="Ma L."/>
            <person name="Liu K.-W."/>
            <person name="Li Z."/>
            <person name="Hsiao Y.-Y."/>
            <person name="Qi Y."/>
            <person name="Fu T."/>
            <person name="Tang G."/>
            <person name="Zhang D."/>
            <person name="Sun W.-H."/>
            <person name="Liu D.-K."/>
            <person name="Li Y."/>
            <person name="Chen G.-Z."/>
            <person name="Liu X.-D."/>
            <person name="Liao X.-Y."/>
            <person name="Jiang Y.-T."/>
            <person name="Yu X."/>
            <person name="Hao Y."/>
            <person name="Huang J."/>
            <person name="Zhao X.-W."/>
            <person name="Ke S."/>
            <person name="Chen Y.-Y."/>
            <person name="Wu W.-L."/>
            <person name="Hsu J.-L."/>
            <person name="Lin Y.-F."/>
            <person name="Huang M.-D."/>
            <person name="Li C.-Y."/>
            <person name="Huang L."/>
            <person name="Wang Z.-W."/>
            <person name="Zhao X."/>
            <person name="Zhong W.-Y."/>
            <person name="Peng D.-H."/>
            <person name="Ahmad S."/>
            <person name="Lan S."/>
            <person name="Zhang J.-S."/>
            <person name="Tsai W.-C."/>
            <person name="Van De Peer Y."/>
            <person name="Liu Z.-J."/>
        </authorList>
    </citation>
    <scope>NUCLEOTIDE SEQUENCE</scope>
    <source>
        <strain evidence="4">SCP</strain>
        <tissue evidence="4">Leaves</tissue>
    </source>
</reference>